<keyword evidence="6" id="KW-0479">Metal-binding</keyword>
<evidence type="ECO:0000256" key="4">
    <source>
        <dbReference type="ARBA" id="ARBA00022679"/>
    </source>
</evidence>
<keyword evidence="4 11" id="KW-0808">Transferase</keyword>
<dbReference type="GO" id="GO:0006351">
    <property type="term" value="P:DNA-templated transcription"/>
    <property type="evidence" value="ECO:0007669"/>
    <property type="project" value="InterPro"/>
</dbReference>
<dbReference type="Gene3D" id="1.10.132.30">
    <property type="match status" value="2"/>
</dbReference>
<comment type="similarity">
    <text evidence="2 11">Belongs to the RNA polymerase beta' chain family.</text>
</comment>
<reference evidence="14 15" key="1">
    <citation type="submission" date="2014-06" db="EMBL/GenBank/DDBJ databases">
        <authorList>
            <person name="Swart Estienne"/>
        </authorList>
    </citation>
    <scope>NUCLEOTIDE SEQUENCE [LARGE SCALE GENOMIC DNA]</scope>
    <source>
        <strain evidence="14 15">130c</strain>
    </source>
</reference>
<dbReference type="InterPro" id="IPR042102">
    <property type="entry name" value="RNA_pol_Rpb1_3_sf"/>
</dbReference>
<dbReference type="FunFam" id="2.40.40.20:FF:000019">
    <property type="entry name" value="DNA-directed RNA polymerase II subunit RPB1"/>
    <property type="match status" value="1"/>
</dbReference>
<feature type="domain" description="RNA polymerase N-terminal" evidence="13">
    <location>
        <begin position="413"/>
        <end position="739"/>
    </location>
</feature>
<dbReference type="CDD" id="cd01435">
    <property type="entry name" value="RNAP_I_RPA1_N"/>
    <property type="match status" value="1"/>
</dbReference>
<dbReference type="InterPro" id="IPR045867">
    <property type="entry name" value="DNA-dir_RpoC_beta_prime"/>
</dbReference>
<dbReference type="InterPro" id="IPR015699">
    <property type="entry name" value="DNA-dir_RNA_pol1_lsu_N"/>
</dbReference>
<dbReference type="InterPro" id="IPR007081">
    <property type="entry name" value="RNA_pol_Rpb1_5"/>
</dbReference>
<dbReference type="Gene3D" id="2.40.40.20">
    <property type="match status" value="1"/>
</dbReference>
<dbReference type="PANTHER" id="PTHR19376">
    <property type="entry name" value="DNA-DIRECTED RNA POLYMERASE"/>
    <property type="match status" value="1"/>
</dbReference>
<evidence type="ECO:0000256" key="5">
    <source>
        <dbReference type="ARBA" id="ARBA00022695"/>
    </source>
</evidence>
<dbReference type="CDD" id="cd02735">
    <property type="entry name" value="RNAP_I_Rpa1_C"/>
    <property type="match status" value="1"/>
</dbReference>
<dbReference type="Pfam" id="PF05000">
    <property type="entry name" value="RNA_pol_Rpb1_4"/>
    <property type="match status" value="1"/>
</dbReference>
<organism evidence="14 15">
    <name type="scientific">Stylonychia lemnae</name>
    <name type="common">Ciliate</name>
    <dbReference type="NCBI Taxonomy" id="5949"/>
    <lineage>
        <taxon>Eukaryota</taxon>
        <taxon>Sar</taxon>
        <taxon>Alveolata</taxon>
        <taxon>Ciliophora</taxon>
        <taxon>Intramacronucleata</taxon>
        <taxon>Spirotrichea</taxon>
        <taxon>Stichotrichia</taxon>
        <taxon>Sporadotrichida</taxon>
        <taxon>Oxytrichidae</taxon>
        <taxon>Stylonychinae</taxon>
        <taxon>Stylonychia</taxon>
    </lineage>
</organism>
<dbReference type="EMBL" id="CCKQ01018114">
    <property type="protein sequence ID" value="CDW90050.1"/>
    <property type="molecule type" value="Genomic_DNA"/>
</dbReference>
<keyword evidence="3 11" id="KW-0240">DNA-directed RNA polymerase</keyword>
<evidence type="ECO:0000256" key="6">
    <source>
        <dbReference type="ARBA" id="ARBA00022723"/>
    </source>
</evidence>
<evidence type="ECO:0000313" key="15">
    <source>
        <dbReference type="Proteomes" id="UP000039865"/>
    </source>
</evidence>
<dbReference type="InterPro" id="IPR047107">
    <property type="entry name" value="DNA-dir_RNA_pol1_lsu_C"/>
</dbReference>
<dbReference type="InterPro" id="IPR038120">
    <property type="entry name" value="Rpb1_funnel_sf"/>
</dbReference>
<dbReference type="SMART" id="SM00663">
    <property type="entry name" value="RPOLA_N"/>
    <property type="match status" value="1"/>
</dbReference>
<feature type="compositionally biased region" description="Polar residues" evidence="12">
    <location>
        <begin position="336"/>
        <end position="348"/>
    </location>
</feature>
<evidence type="ECO:0000256" key="1">
    <source>
        <dbReference type="ARBA" id="ARBA00004123"/>
    </source>
</evidence>
<dbReference type="InParanoid" id="A0A078B697"/>
<evidence type="ECO:0000256" key="8">
    <source>
        <dbReference type="ARBA" id="ARBA00022842"/>
    </source>
</evidence>
<comment type="catalytic activity">
    <reaction evidence="11">
        <text>RNA(n) + a ribonucleoside 5'-triphosphate = RNA(n+1) + diphosphate</text>
        <dbReference type="Rhea" id="RHEA:21248"/>
        <dbReference type="Rhea" id="RHEA-COMP:14527"/>
        <dbReference type="Rhea" id="RHEA-COMP:17342"/>
        <dbReference type="ChEBI" id="CHEBI:33019"/>
        <dbReference type="ChEBI" id="CHEBI:61557"/>
        <dbReference type="ChEBI" id="CHEBI:140395"/>
        <dbReference type="EC" id="2.7.7.6"/>
    </reaction>
</comment>
<dbReference type="Pfam" id="PF00623">
    <property type="entry name" value="RNA_pol_Rpb1_2"/>
    <property type="match status" value="1"/>
</dbReference>
<dbReference type="Gene3D" id="1.10.357.120">
    <property type="match status" value="1"/>
</dbReference>
<feature type="compositionally biased region" description="Basic and acidic residues" evidence="12">
    <location>
        <begin position="290"/>
        <end position="310"/>
    </location>
</feature>
<keyword evidence="10" id="KW-0539">Nucleus</keyword>
<dbReference type="Pfam" id="PF04998">
    <property type="entry name" value="RNA_pol_Rpb1_5"/>
    <property type="match status" value="1"/>
</dbReference>
<dbReference type="Pfam" id="PF04997">
    <property type="entry name" value="RNA_pol_Rpb1_1"/>
    <property type="match status" value="1"/>
</dbReference>
<dbReference type="InterPro" id="IPR044893">
    <property type="entry name" value="RNA_pol_Rpb1_clamp_domain"/>
</dbReference>
<dbReference type="OMA" id="NREDYQQ"/>
<dbReference type="Gene3D" id="3.30.1490.180">
    <property type="entry name" value="RNA polymerase ii"/>
    <property type="match status" value="1"/>
</dbReference>
<evidence type="ECO:0000256" key="7">
    <source>
        <dbReference type="ARBA" id="ARBA00022833"/>
    </source>
</evidence>
<keyword evidence="15" id="KW-1185">Reference proteome</keyword>
<dbReference type="EC" id="2.7.7.6" evidence="11"/>
<keyword evidence="8" id="KW-0460">Magnesium</keyword>
<evidence type="ECO:0000256" key="3">
    <source>
        <dbReference type="ARBA" id="ARBA00022478"/>
    </source>
</evidence>
<keyword evidence="5 11" id="KW-0548">Nucleotidyltransferase</keyword>
<gene>
    <name evidence="14" type="primary">Contig8448.g9013</name>
    <name evidence="14" type="ORF">STYLEM_19190</name>
</gene>
<dbReference type="Gene3D" id="1.10.274.100">
    <property type="entry name" value="RNA polymerase Rpb1, domain 3"/>
    <property type="match status" value="1"/>
</dbReference>
<dbReference type="GO" id="GO:0046872">
    <property type="term" value="F:metal ion binding"/>
    <property type="evidence" value="ECO:0007669"/>
    <property type="project" value="UniProtKB-KW"/>
</dbReference>
<dbReference type="Gene3D" id="4.10.860.120">
    <property type="entry name" value="RNA polymerase II, clamp domain"/>
    <property type="match status" value="1"/>
</dbReference>
<evidence type="ECO:0000256" key="12">
    <source>
        <dbReference type="SAM" id="MobiDB-lite"/>
    </source>
</evidence>
<dbReference type="InterPro" id="IPR007083">
    <property type="entry name" value="RNA_pol_Rpb1_4"/>
</dbReference>
<dbReference type="Gene3D" id="6.10.250.2940">
    <property type="match status" value="1"/>
</dbReference>
<feature type="compositionally biased region" description="Acidic residues" evidence="12">
    <location>
        <begin position="1493"/>
        <end position="1504"/>
    </location>
</feature>
<comment type="function">
    <text evidence="11">DNA-dependent RNA polymerase catalyzes the transcription of DNA into RNA using the four ribonucleoside triphosphates as substrates.</text>
</comment>
<dbReference type="Gene3D" id="3.30.70.2850">
    <property type="match status" value="1"/>
</dbReference>
<dbReference type="SUPFAM" id="SSF64484">
    <property type="entry name" value="beta and beta-prime subunits of DNA dependent RNA-polymerase"/>
    <property type="match status" value="1"/>
</dbReference>
<evidence type="ECO:0000259" key="13">
    <source>
        <dbReference type="SMART" id="SM00663"/>
    </source>
</evidence>
<evidence type="ECO:0000256" key="2">
    <source>
        <dbReference type="ARBA" id="ARBA00006460"/>
    </source>
</evidence>
<evidence type="ECO:0000256" key="9">
    <source>
        <dbReference type="ARBA" id="ARBA00023163"/>
    </source>
</evidence>
<name>A0A078B697_STYLE</name>
<comment type="subcellular location">
    <subcellularLocation>
        <location evidence="1">Nucleus</location>
    </subcellularLocation>
</comment>
<dbReference type="InterPro" id="IPR000722">
    <property type="entry name" value="RNA_pol_asu"/>
</dbReference>
<feature type="region of interest" description="Disordered" evidence="12">
    <location>
        <begin position="1465"/>
        <end position="1576"/>
    </location>
</feature>
<dbReference type="OrthoDB" id="270392at2759"/>
<proteinExistence type="inferred from homology"/>
<dbReference type="GO" id="GO:0003899">
    <property type="term" value="F:DNA-directed RNA polymerase activity"/>
    <property type="evidence" value="ECO:0007669"/>
    <property type="project" value="UniProtKB-EC"/>
</dbReference>
<dbReference type="GO" id="GO:0005736">
    <property type="term" value="C:RNA polymerase I complex"/>
    <property type="evidence" value="ECO:0007669"/>
    <property type="project" value="TreeGrafter"/>
</dbReference>
<accession>A0A078B697</accession>
<evidence type="ECO:0000256" key="10">
    <source>
        <dbReference type="ARBA" id="ARBA00023242"/>
    </source>
</evidence>
<evidence type="ECO:0000256" key="11">
    <source>
        <dbReference type="RuleBase" id="RU004279"/>
    </source>
</evidence>
<dbReference type="Pfam" id="PF04983">
    <property type="entry name" value="RNA_pol_Rpb1_3"/>
    <property type="match status" value="1"/>
</dbReference>
<dbReference type="InterPro" id="IPR006592">
    <property type="entry name" value="RNA_pol_N"/>
</dbReference>
<feature type="compositionally biased region" description="Acidic residues" evidence="12">
    <location>
        <begin position="1520"/>
        <end position="1535"/>
    </location>
</feature>
<protein>
    <recommendedName>
        <fullName evidence="11">DNA-directed RNA polymerase subunit</fullName>
        <ecNumber evidence="11">2.7.7.6</ecNumber>
    </recommendedName>
</protein>
<keyword evidence="9 11" id="KW-0804">Transcription</keyword>
<dbReference type="InterPro" id="IPR007066">
    <property type="entry name" value="RNA_pol_Rpb1_3"/>
</dbReference>
<feature type="compositionally biased region" description="Polar residues" evidence="12">
    <location>
        <begin position="1465"/>
        <end position="1482"/>
    </location>
</feature>
<dbReference type="Proteomes" id="UP000039865">
    <property type="component" value="Unassembled WGS sequence"/>
</dbReference>
<dbReference type="GO" id="GO:0003677">
    <property type="term" value="F:DNA binding"/>
    <property type="evidence" value="ECO:0007669"/>
    <property type="project" value="InterPro"/>
</dbReference>
<dbReference type="InterPro" id="IPR007080">
    <property type="entry name" value="RNA_pol_Rpb1_1"/>
</dbReference>
<dbReference type="PANTHER" id="PTHR19376:SF11">
    <property type="entry name" value="DNA-DIRECTED RNA POLYMERASE I SUBUNIT RPA1"/>
    <property type="match status" value="1"/>
</dbReference>
<feature type="region of interest" description="Disordered" evidence="12">
    <location>
        <begin position="290"/>
        <end position="363"/>
    </location>
</feature>
<keyword evidence="7" id="KW-0862">Zinc</keyword>
<sequence length="1810" mass="206851">MFKLDNELIKDRFTATSFSFYTEQEIEKISIKQILNPTAFDHLNNPTNGGIYDKTLGVSPFDHRATCVTCGLDCQYCPGHLGYIDLTAPCYNPFLINQLYKLLKSKCVKCHRLRIHPRKIDIYVQCLKLIKAGQIVESQKLKNYFMNAAKETALLGDSTITDGKKLYKLRQDLDKMIFSDIKGKNQSQKVELDPNDYATYFRNLDKKFNNLKREEEEKIINMFEESITYNKDQIICHSSILQRTLKEINHEIWSSVVPISCPHCQEKSPNFRKDGYTKFFQKALSEKLRNQMKQQERLSKSGSKNIKDNDEGFDIINEESTNGAFSRKGSHHDRTTTVSNDQYSQSAVNFDDEEEEDEANDDYSQQKLLAPNEVQDHLISLWRNEKPLLDIIFGRFYPDHDGEPLVNDSLGPQMFFLKKLIVPPNRFRPESQGAFGGAGGQGDKAYLHAHSAMISKILTNNLALKDAILAQENQQSQHDSNQPGKNLANDVVQKWIALQDSINTFMDSSMASKTADKEQNGIRQLLERKEGMFRMKMMGKRVNYGGRSVISPDPYITTDQIGVPIFMARKLTFPESVCDINAEKLRKLVMNGSQQHPGANMIEDEETGVRTHLEALSFDQRRGLAQLLTVGRKIVYRHLSTGDVLLVNRQPTLHKPSIMAHVARILPKEQTIRMHYANCSTYNADFDGDEMNLHFPQNYIACSEAYKLMATHKQYIVPTSGKPIRGLIQDSVVSGVFLTSKDTFLTKEVYQQLVYVGLRELIEDEKIGKIFTLPPALLKPVPRWTGKQVISTILKNIVNQENDYKVNNITGLNLDSKAKLSPKEWGSIGQEEGDVIFRDNELLLGTLDKNQFGASEYGMVHSFYEIYGSEKAGELLTSLARIFTVFLQMYGFTCGLEDLVITPEFNKQRREIIEQSHKAGIEAAAKFCGLPNYIAKEYNYSNRIVYQSGKHGFDKEINKFTEMSIPQNPFEGKKIIQHDDPIRKRLEEKMNAADDIAKLDSELDNVMRSKMSQATSQILKVCIPDGLVKRFPRNNISAMVLTGAKGGLVNMTQICCLLGQQELEGKRVPKMQNGKTLPCYLPYDPNPRSSGYVTDRFITGLRPQDFFFHCMAGREGLIDTAVKTSRSGYLQRCLIKQLESLVVNYDMTVRDNDGSIVQFLYGEDSVDVMNTKYLEQFKFLEQNFTSLITNGNEIMQRVDKNTVETYKHNSKKILKRIKRDNPQITNHELKKHRGDPVIAKFHPLKYFGSISEKMDSKLKHYLENESMAQMLEKLGKKAPKQRFEPIKGDTFKKMYYLKYMNSVVHPGENVGTIAAQSVGEPSTQMTLNTFHLAGHGAGNMTLGIPRLKEILMTTPTHIKTPNMIVYFNKEMQLKKKEMEMHANRFKRLKLSDVTKELKVTQKIASLESGEIQRLYYITLEVENARKIEKFLGLKFGKLFEVFSNQFIPLLMAEILKQLKKASQDQGQEDVQTNPTKTPTPGQKITKKFKQADDVEQQFDVENEDEIIKKSSHKSKSKTGDEEDDDEEMDQDEYNMDIDGIQKTAKDVRGYEQEDEEDQDLKRQNSKTAPANINPDEDEEKKMAYFCNVLREKYSKYNGYIKQIDYVENKSMTVVLSFPLQFKKILMLTVAESLLPKVLVRSISGIDQCILVTPDKVNEEPYLYVQGLNFDAFYKDSQIFDVNRIQSNDIWQIMKKYGVEAGRANLVKEVRQVFNMYGIEVNYRHLSLIGDFITFNGEYRAFNRIGMEESSSPFLKMSFETTMKYLVGSCLTKDTDDLSTPASALVLGQVPKVGTGIFDIIHDPEQALFKS</sequence>
<evidence type="ECO:0000313" key="14">
    <source>
        <dbReference type="EMBL" id="CDW90050.1"/>
    </source>
</evidence>
<feature type="compositionally biased region" description="Acidic residues" evidence="12">
    <location>
        <begin position="350"/>
        <end position="361"/>
    </location>
</feature>